<evidence type="ECO:0000259" key="7">
    <source>
        <dbReference type="Pfam" id="PF00535"/>
    </source>
</evidence>
<keyword evidence="8" id="KW-0328">Glycosyltransferase</keyword>
<keyword evidence="4 8" id="KW-0808">Transferase</keyword>
<evidence type="ECO:0000256" key="6">
    <source>
        <dbReference type="ARBA" id="ARBA00023315"/>
    </source>
</evidence>
<evidence type="ECO:0000313" key="9">
    <source>
        <dbReference type="Proteomes" id="UP001279642"/>
    </source>
</evidence>
<keyword evidence="6" id="KW-0012">Acyltransferase</keyword>
<keyword evidence="2" id="KW-1003">Cell membrane</keyword>
<dbReference type="InterPro" id="IPR004960">
    <property type="entry name" value="LipA_acyltrans"/>
</dbReference>
<dbReference type="Pfam" id="PF03279">
    <property type="entry name" value="Lip_A_acyltrans"/>
    <property type="match status" value="1"/>
</dbReference>
<evidence type="ECO:0000256" key="3">
    <source>
        <dbReference type="ARBA" id="ARBA00022519"/>
    </source>
</evidence>
<dbReference type="PANTHER" id="PTHR30606:SF9">
    <property type="entry name" value="LIPID A BIOSYNTHESIS LAUROYLTRANSFERASE"/>
    <property type="match status" value="1"/>
</dbReference>
<gene>
    <name evidence="8" type="ORF">SMD27_20450</name>
</gene>
<sequence>MTGQTRLFRPCAIIPSRNHWRALSSIVAALRALDLAVFIIDDGSDEPACSALAKFSKADLGGGAVHRFAVNQGKGSAVIQAFHMALAAGYTHALQVDADGQHDLAALPKLLERAKRHPDALVTGVPVYDRSVPLGRAIGRWVTHIWVWIETLSFQIRDSMCGFRVYPLAAVAALLAEEGIRGRRMDFDTEIMVRLFWRGTPVSNLPVSVIYPADNTSNFELWRDNLRISWMHTRLVFRMLTSLPGILHNRPARLPKDREGIHWAWLAERGTGWGLRFCFACYRLLGRTGCRAVLAPIVLYFYLTGREQRQASQQFLARAFRAKNRGKPGFTDSYRHFISFAGSALDTFIGWTGRMPGEAIQPGKVDDLKEAAADPYGAVIIVSHLGNVDLSRALLDNATRNRLAVLVHTHHATNYNKVLREFRTAAAVNTIQVTELGPEIAVNLKERVDRGTWVVIAGDRTPVASRNRVVSTSFLGEPAPLSIGPYLLAALLDCPVYTLFCLREDDRYRLYFEKFADRIDLPRHSREQVLQAHAQRFATRLEEYALRDPYQWYNFFDFWAPSHDAD</sequence>
<organism evidence="8 9">
    <name type="scientific">Dongia soli</name>
    <dbReference type="NCBI Taxonomy" id="600628"/>
    <lineage>
        <taxon>Bacteria</taxon>
        <taxon>Pseudomonadati</taxon>
        <taxon>Pseudomonadota</taxon>
        <taxon>Alphaproteobacteria</taxon>
        <taxon>Rhodospirillales</taxon>
        <taxon>Dongiaceae</taxon>
        <taxon>Dongia</taxon>
    </lineage>
</organism>
<dbReference type="Proteomes" id="UP001279642">
    <property type="component" value="Unassembled WGS sequence"/>
</dbReference>
<keyword evidence="5" id="KW-0472">Membrane</keyword>
<accession>A0ABU5EFN0</accession>
<dbReference type="InterPro" id="IPR029044">
    <property type="entry name" value="Nucleotide-diphossugar_trans"/>
</dbReference>
<evidence type="ECO:0000256" key="5">
    <source>
        <dbReference type="ARBA" id="ARBA00023136"/>
    </source>
</evidence>
<feature type="domain" description="Glycosyltransferase 2-like" evidence="7">
    <location>
        <begin position="12"/>
        <end position="134"/>
    </location>
</feature>
<dbReference type="CDD" id="cd04179">
    <property type="entry name" value="DPM_DPG-synthase_like"/>
    <property type="match status" value="1"/>
</dbReference>
<dbReference type="Gene3D" id="3.90.550.10">
    <property type="entry name" value="Spore Coat Polysaccharide Biosynthesis Protein SpsA, Chain A"/>
    <property type="match status" value="1"/>
</dbReference>
<evidence type="ECO:0000256" key="2">
    <source>
        <dbReference type="ARBA" id="ARBA00022475"/>
    </source>
</evidence>
<dbReference type="GO" id="GO:0016757">
    <property type="term" value="F:glycosyltransferase activity"/>
    <property type="evidence" value="ECO:0007669"/>
    <property type="project" value="UniProtKB-KW"/>
</dbReference>
<dbReference type="RefSeq" id="WP_320510298.1">
    <property type="nucleotide sequence ID" value="NZ_JAXCLW010000008.1"/>
</dbReference>
<protein>
    <submittedName>
        <fullName evidence="8">Glycosyltransferase</fullName>
        <ecNumber evidence="8">2.4.-.-</ecNumber>
    </submittedName>
</protein>
<keyword evidence="9" id="KW-1185">Reference proteome</keyword>
<evidence type="ECO:0000256" key="1">
    <source>
        <dbReference type="ARBA" id="ARBA00004533"/>
    </source>
</evidence>
<name>A0ABU5EFN0_9PROT</name>
<comment type="caution">
    <text evidence="8">The sequence shown here is derived from an EMBL/GenBank/DDBJ whole genome shotgun (WGS) entry which is preliminary data.</text>
</comment>
<keyword evidence="3" id="KW-0997">Cell inner membrane</keyword>
<dbReference type="Pfam" id="PF00535">
    <property type="entry name" value="Glycos_transf_2"/>
    <property type="match status" value="1"/>
</dbReference>
<comment type="subcellular location">
    <subcellularLocation>
        <location evidence="1">Cell inner membrane</location>
    </subcellularLocation>
</comment>
<proteinExistence type="predicted"/>
<dbReference type="SUPFAM" id="SSF53448">
    <property type="entry name" value="Nucleotide-diphospho-sugar transferases"/>
    <property type="match status" value="1"/>
</dbReference>
<dbReference type="CDD" id="cd07984">
    <property type="entry name" value="LPLAT_LABLAT-like"/>
    <property type="match status" value="1"/>
</dbReference>
<dbReference type="PANTHER" id="PTHR30606">
    <property type="entry name" value="LIPID A BIOSYNTHESIS LAUROYL ACYLTRANSFERASE"/>
    <property type="match status" value="1"/>
</dbReference>
<dbReference type="InterPro" id="IPR001173">
    <property type="entry name" value="Glyco_trans_2-like"/>
</dbReference>
<dbReference type="EC" id="2.4.-.-" evidence="8"/>
<reference evidence="8 9" key="1">
    <citation type="journal article" date="2016" name="Antonie Van Leeuwenhoek">
        <title>Dongia soli sp. nov., isolated from soil from Dokdo, Korea.</title>
        <authorList>
            <person name="Kim D.U."/>
            <person name="Lee H."/>
            <person name="Kim H."/>
            <person name="Kim S.G."/>
            <person name="Ka J.O."/>
        </authorList>
    </citation>
    <scope>NUCLEOTIDE SEQUENCE [LARGE SCALE GENOMIC DNA]</scope>
    <source>
        <strain evidence="8 9">D78</strain>
    </source>
</reference>
<evidence type="ECO:0000256" key="4">
    <source>
        <dbReference type="ARBA" id="ARBA00022679"/>
    </source>
</evidence>
<evidence type="ECO:0000313" key="8">
    <source>
        <dbReference type="EMBL" id="MDY0885224.1"/>
    </source>
</evidence>
<dbReference type="EMBL" id="JAXCLW010000008">
    <property type="protein sequence ID" value="MDY0885224.1"/>
    <property type="molecule type" value="Genomic_DNA"/>
</dbReference>